<comment type="caution">
    <text evidence="2">The sequence shown here is derived from an EMBL/GenBank/DDBJ whole genome shotgun (WGS) entry which is preliminary data.</text>
</comment>
<evidence type="ECO:0000313" key="2">
    <source>
        <dbReference type="EMBL" id="KAL3810111.1"/>
    </source>
</evidence>
<gene>
    <name evidence="2" type="ORF">ACHAXA_008244</name>
</gene>
<proteinExistence type="predicted"/>
<dbReference type="InterPro" id="IPR011735">
    <property type="entry name" value="WlaTC/HtrL_glycosyltransf"/>
</dbReference>
<keyword evidence="3" id="KW-1185">Reference proteome</keyword>
<feature type="region of interest" description="Disordered" evidence="1">
    <location>
        <begin position="327"/>
        <end position="353"/>
    </location>
</feature>
<dbReference type="EMBL" id="JALLPB020000351">
    <property type="protein sequence ID" value="KAL3810111.1"/>
    <property type="molecule type" value="Genomic_DNA"/>
</dbReference>
<accession>A0ABD3REZ6</accession>
<evidence type="ECO:0000256" key="1">
    <source>
        <dbReference type="SAM" id="MobiDB-lite"/>
    </source>
</evidence>
<dbReference type="Pfam" id="PF09612">
    <property type="entry name" value="HtrL_YibB"/>
    <property type="match status" value="1"/>
</dbReference>
<sequence length="664" mass="73417">MLSPSLLLGGNGGRRGWHRIARVALSAMLALGSFLPFLLQHYVVVDDDVDDAGGGDAGGRAMPGGVSTVTTTTTTTTTTAMHGNEDDAFASSSFLRGGTMGGMGGVAGEEDGGDGGGVFPPPRFCAVSGTCSPRRYLSAPMTTTTTDRRFIDTTERRTRLLRHYYVEPGTDRTGGNGMYSKVPSRPWDEFTLMPLDLSLETDAAIRAIRRTMTSRYDALAYSDASMSVALDDVRRRGGGRGRGSSGGTMAYDDDDGIAIARIVPEYLPPQFPQWDRHVHRRISGDDALVFGLPPRCCPTNAYHRFVTGNDSAHNVLSDEELNDCVCRSPRNYPPTGGETGREREGRGGEGGGGGPMVTIVTAFYEITSKHPMKMYQKTAVQLLSTADPMIIFCEPNTTWVDFFVKHREHAPTVLVPLSSNELRLKLRFPQDTLWRHQYDIDPEGTTHHRGVNTVLYIIWNEKLILLHSAAMLNPFNTTQFLWADAGYFRNPAPHAYRRSIVRINITEEGVKDESVLLYQMIQYEYDRDTVISGNRVLTGGNSFIGTYAGISNLYSAYYETFWTMLVTGQFVGSDQKVMYRTCHAYPYVCHIHRPRKYRQWLKMLGELLPNIEGGERIGEPLRLHEFVISPEDDVVPVPPNGIIDDAASDIVWGGKGGRGRSSDH</sequence>
<organism evidence="2 3">
    <name type="scientific">Cyclostephanos tholiformis</name>
    <dbReference type="NCBI Taxonomy" id="382380"/>
    <lineage>
        <taxon>Eukaryota</taxon>
        <taxon>Sar</taxon>
        <taxon>Stramenopiles</taxon>
        <taxon>Ochrophyta</taxon>
        <taxon>Bacillariophyta</taxon>
        <taxon>Coscinodiscophyceae</taxon>
        <taxon>Thalassiosirophycidae</taxon>
        <taxon>Stephanodiscales</taxon>
        <taxon>Stephanodiscaceae</taxon>
        <taxon>Cyclostephanos</taxon>
    </lineage>
</organism>
<reference evidence="2 3" key="1">
    <citation type="submission" date="2024-10" db="EMBL/GenBank/DDBJ databases">
        <title>Updated reference genomes for cyclostephanoid diatoms.</title>
        <authorList>
            <person name="Roberts W.R."/>
            <person name="Alverson A.J."/>
        </authorList>
    </citation>
    <scope>NUCLEOTIDE SEQUENCE [LARGE SCALE GENOMIC DNA]</scope>
    <source>
        <strain evidence="2 3">AJA228-03</strain>
    </source>
</reference>
<dbReference type="AlphaFoldDB" id="A0ABD3REZ6"/>
<protein>
    <submittedName>
        <fullName evidence="2">Uncharacterized protein</fullName>
    </submittedName>
</protein>
<dbReference type="Proteomes" id="UP001530377">
    <property type="component" value="Unassembled WGS sequence"/>
</dbReference>
<name>A0ABD3REZ6_9STRA</name>
<evidence type="ECO:0000313" key="3">
    <source>
        <dbReference type="Proteomes" id="UP001530377"/>
    </source>
</evidence>